<sequence>MERADTLRACRPRTIDLDCKVHNSKMVAYLRLPPCRRRQLKIDAHGALARNLLAVFVERVGEQPDSPHRGLADASKFSADSAPRLLELVRKFCELVAGKQEEHFSVDSMTMTPLEWLFRFTSSS</sequence>
<dbReference type="EMBL" id="LBVT01000023">
    <property type="protein sequence ID" value="KKQ91159.1"/>
    <property type="molecule type" value="Genomic_DNA"/>
</dbReference>
<accession>A0A0G0NZ89</accession>
<dbReference type="Proteomes" id="UP000034706">
    <property type="component" value="Unassembled WGS sequence"/>
</dbReference>
<evidence type="ECO:0000313" key="2">
    <source>
        <dbReference type="Proteomes" id="UP000034706"/>
    </source>
</evidence>
<gene>
    <name evidence="1" type="ORF">UT16_C0023G0019</name>
</gene>
<comment type="caution">
    <text evidence="1">The sequence shown here is derived from an EMBL/GenBank/DDBJ whole genome shotgun (WGS) entry which is preliminary data.</text>
</comment>
<reference evidence="1 2" key="1">
    <citation type="journal article" date="2015" name="Nature">
        <title>rRNA introns, odd ribosomes, and small enigmatic genomes across a large radiation of phyla.</title>
        <authorList>
            <person name="Brown C.T."/>
            <person name="Hug L.A."/>
            <person name="Thomas B.C."/>
            <person name="Sharon I."/>
            <person name="Castelle C.J."/>
            <person name="Singh A."/>
            <person name="Wilkins M.J."/>
            <person name="Williams K.H."/>
            <person name="Banfield J.F."/>
        </authorList>
    </citation>
    <scope>NUCLEOTIDE SEQUENCE [LARGE SCALE GENOMIC DNA]</scope>
</reference>
<organism evidence="1 2">
    <name type="scientific">Candidatus Azambacteria bacterium GW2011_GWA2_39_10</name>
    <dbReference type="NCBI Taxonomy" id="1618611"/>
    <lineage>
        <taxon>Bacteria</taxon>
        <taxon>Candidatus Azamiibacteriota</taxon>
    </lineage>
</organism>
<protein>
    <submittedName>
        <fullName evidence="1">Uncharacterized protein</fullName>
    </submittedName>
</protein>
<name>A0A0G0NZ89_9BACT</name>
<proteinExistence type="predicted"/>
<dbReference type="AlphaFoldDB" id="A0A0G0NZ89"/>
<evidence type="ECO:0000313" key="1">
    <source>
        <dbReference type="EMBL" id="KKQ91159.1"/>
    </source>
</evidence>